<dbReference type="EMBL" id="JAUUCC010000034">
    <property type="protein sequence ID" value="MEE2051811.1"/>
    <property type="molecule type" value="Genomic_DNA"/>
</dbReference>
<gene>
    <name evidence="1" type="ORF">Q8A49_15020</name>
</gene>
<dbReference type="SUPFAM" id="SSF56281">
    <property type="entry name" value="Metallo-hydrolase/oxidoreductase"/>
    <property type="match status" value="1"/>
</dbReference>
<proteinExistence type="predicted"/>
<organism evidence="1 2">
    <name type="scientific">Nocardiopsis tropica</name>
    <dbReference type="NCBI Taxonomy" id="109330"/>
    <lineage>
        <taxon>Bacteria</taxon>
        <taxon>Bacillati</taxon>
        <taxon>Actinomycetota</taxon>
        <taxon>Actinomycetes</taxon>
        <taxon>Streptosporangiales</taxon>
        <taxon>Nocardiopsidaceae</taxon>
        <taxon>Nocardiopsis</taxon>
    </lineage>
</organism>
<accession>A0ABU7KR72</accession>
<dbReference type="Proteomes" id="UP001348641">
    <property type="component" value="Unassembled WGS sequence"/>
</dbReference>
<sequence length="302" mass="32586">MTAATTATTEPTNREYRQALALTRVSDHVLTTTDPHEPGATLIERSGRRGATWTLVDHGRDLARTAELLYTSWLDGRDVSGLVLLAGHEHSGDTLASIELRDWVPEHVSVLAPAQLSPGGTVLPHVPQSRAYRAGPDQAVIWSPADDVMIAGDLMAPDLPDLAHISPRRAMDGLQYAVAHAPLVAIGSHGHVLSARAQVANGARVETRHLATVADMRMRMDYLRDIMTVAHAGAAQGLTPRAAAHAGWDRGVLSRWSCQDPERQARLNRRHMVNMHSAMASECGRRVDLAAAHADAQALTTP</sequence>
<comment type="caution">
    <text evidence="1">The sequence shown here is derived from an EMBL/GenBank/DDBJ whole genome shotgun (WGS) entry which is preliminary data.</text>
</comment>
<evidence type="ECO:0000313" key="2">
    <source>
        <dbReference type="Proteomes" id="UP001348641"/>
    </source>
</evidence>
<evidence type="ECO:0008006" key="3">
    <source>
        <dbReference type="Google" id="ProtNLM"/>
    </source>
</evidence>
<reference evidence="1 2" key="1">
    <citation type="submission" date="2023-07" db="EMBL/GenBank/DDBJ databases">
        <authorList>
            <person name="Girao M."/>
            <person name="Carvalho M.F."/>
        </authorList>
    </citation>
    <scope>NUCLEOTIDE SEQUENCE [LARGE SCALE GENOMIC DNA]</scope>
    <source>
        <strain evidence="1 2">66/93</strain>
    </source>
</reference>
<protein>
    <recommendedName>
        <fullName evidence="3">Metallo-beta-lactamase domain-containing protein</fullName>
    </recommendedName>
</protein>
<dbReference type="InterPro" id="IPR036866">
    <property type="entry name" value="RibonucZ/Hydroxyglut_hydro"/>
</dbReference>
<evidence type="ECO:0000313" key="1">
    <source>
        <dbReference type="EMBL" id="MEE2051811.1"/>
    </source>
</evidence>
<name>A0ABU7KR72_9ACTN</name>
<dbReference type="RefSeq" id="WP_330158874.1">
    <property type="nucleotide sequence ID" value="NZ_BAAAJA010000022.1"/>
</dbReference>